<dbReference type="Pfam" id="PF19290">
    <property type="entry name" value="PmbA_TldD_2nd"/>
    <property type="match status" value="1"/>
</dbReference>
<keyword evidence="6" id="KW-1185">Reference proteome</keyword>
<protein>
    <submittedName>
        <fullName evidence="5">TldD/PmbA family protein</fullName>
    </submittedName>
</protein>
<accession>A0ABR8H6Q2</accession>
<dbReference type="Pfam" id="PF19289">
    <property type="entry name" value="PmbA_TldD_3rd"/>
    <property type="match status" value="1"/>
</dbReference>
<dbReference type="RefSeq" id="WP_190948783.1">
    <property type="nucleotide sequence ID" value="NZ_JACJTC010000004.1"/>
</dbReference>
<gene>
    <name evidence="5" type="ORF">H6G94_06450</name>
</gene>
<dbReference type="PANTHER" id="PTHR43421:SF1">
    <property type="entry name" value="METALLOPROTEASE PMBA"/>
    <property type="match status" value="1"/>
</dbReference>
<dbReference type="Pfam" id="PF01523">
    <property type="entry name" value="PmbA_TldD_1st"/>
    <property type="match status" value="1"/>
</dbReference>
<dbReference type="Gene3D" id="3.30.2290.10">
    <property type="entry name" value="PmbA/TldD superfamily"/>
    <property type="match status" value="1"/>
</dbReference>
<name>A0ABR8H6Q2_NOSPU</name>
<reference evidence="5 6" key="1">
    <citation type="journal article" date="2020" name="ISME J.">
        <title>Comparative genomics reveals insights into cyanobacterial evolution and habitat adaptation.</title>
        <authorList>
            <person name="Chen M.Y."/>
            <person name="Teng W.K."/>
            <person name="Zhao L."/>
            <person name="Hu C.X."/>
            <person name="Zhou Y.K."/>
            <person name="Han B.P."/>
            <person name="Song L.R."/>
            <person name="Shu W.S."/>
        </authorList>
    </citation>
    <scope>NUCLEOTIDE SEQUENCE [LARGE SCALE GENOMIC DNA]</scope>
    <source>
        <strain evidence="5 6">FACHB-252</strain>
    </source>
</reference>
<dbReference type="InterPro" id="IPR036059">
    <property type="entry name" value="TldD/PmbA_sf"/>
</dbReference>
<dbReference type="InterPro" id="IPR035068">
    <property type="entry name" value="TldD/PmbA_N"/>
</dbReference>
<evidence type="ECO:0000259" key="4">
    <source>
        <dbReference type="Pfam" id="PF19290"/>
    </source>
</evidence>
<dbReference type="Proteomes" id="UP000606396">
    <property type="component" value="Unassembled WGS sequence"/>
</dbReference>
<proteinExistence type="inferred from homology"/>
<feature type="domain" description="Metalloprotease TldD/E central" evidence="4">
    <location>
        <begin position="114"/>
        <end position="220"/>
    </location>
</feature>
<dbReference type="InterPro" id="IPR045569">
    <property type="entry name" value="Metalloprtase-TldD/E_C"/>
</dbReference>
<dbReference type="InterPro" id="IPR045570">
    <property type="entry name" value="Metalloprtase-TldD/E_cen_dom"/>
</dbReference>
<dbReference type="PANTHER" id="PTHR43421">
    <property type="entry name" value="METALLOPROTEASE PMBA"/>
    <property type="match status" value="1"/>
</dbReference>
<organism evidence="5 6">
    <name type="scientific">Nostoc punctiforme FACHB-252</name>
    <dbReference type="NCBI Taxonomy" id="1357509"/>
    <lineage>
        <taxon>Bacteria</taxon>
        <taxon>Bacillati</taxon>
        <taxon>Cyanobacteriota</taxon>
        <taxon>Cyanophyceae</taxon>
        <taxon>Nostocales</taxon>
        <taxon>Nostocaceae</taxon>
        <taxon>Nostoc</taxon>
    </lineage>
</organism>
<dbReference type="InterPro" id="IPR047657">
    <property type="entry name" value="PmbA"/>
</dbReference>
<evidence type="ECO:0000256" key="1">
    <source>
        <dbReference type="ARBA" id="ARBA00005836"/>
    </source>
</evidence>
<feature type="domain" description="Metalloprotease TldD/E N-terminal" evidence="2">
    <location>
        <begin position="24"/>
        <end position="87"/>
    </location>
</feature>
<dbReference type="InterPro" id="IPR002510">
    <property type="entry name" value="Metalloprtase-TldD/E_N"/>
</dbReference>
<evidence type="ECO:0000313" key="6">
    <source>
        <dbReference type="Proteomes" id="UP000606396"/>
    </source>
</evidence>
<evidence type="ECO:0000259" key="3">
    <source>
        <dbReference type="Pfam" id="PF19289"/>
    </source>
</evidence>
<evidence type="ECO:0000259" key="2">
    <source>
        <dbReference type="Pfam" id="PF01523"/>
    </source>
</evidence>
<comment type="caution">
    <text evidence="5">The sequence shown here is derived from an EMBL/GenBank/DDBJ whole genome shotgun (WGS) entry which is preliminary data.</text>
</comment>
<feature type="domain" description="Metalloprotease TldD/E C-terminal" evidence="3">
    <location>
        <begin position="227"/>
        <end position="445"/>
    </location>
</feature>
<dbReference type="SUPFAM" id="SSF111283">
    <property type="entry name" value="Putative modulator of DNA gyrase, PmbA/TldD"/>
    <property type="match status" value="1"/>
</dbReference>
<dbReference type="EMBL" id="JACJTC010000004">
    <property type="protein sequence ID" value="MBD2610910.1"/>
    <property type="molecule type" value="Genomic_DNA"/>
</dbReference>
<evidence type="ECO:0000313" key="5">
    <source>
        <dbReference type="EMBL" id="MBD2610910.1"/>
    </source>
</evidence>
<comment type="similarity">
    <text evidence="1">Belongs to the peptidase U62 family.</text>
</comment>
<sequence length="446" mass="48599">MPNINEIANYAKENADKLGIKKFDIYGSTVDDTSVQVDKGEPKQVKASNRSGVTVRVWNEDNTMGVTSTTDVDPKGLELALKTAYEASFFGVKENVPDFSPEATIPIPDKPENKIPQVPVAELIEKLLVAEKELLTAHPAIKGVPYNSLAQRDIDRFYLNSDGALRKESHSLASIYLYSKTEEEGKKPRSAGAFRIDHSLDKLDINGCIKETAEKTISHLNYEKIPSGKYRVVFSPEAFLSLLGAFSNLFNAQSILDKQSLSTPEDIGKQIASPLLSVYDDALHPANIGAESFDGEGTPTRQTSLIENGILKSFLHSAGTAKRLNAQPTGNASIGAKVSVSPNFYHVFTTATPEQQFSLETAENVILIDDVRALHAGVKSLQGSFSLPFDGWLVNKGVKTSIESATIAGDFLELLKSIIYIEKEVELTPAGICPRIWVNELAITGE</sequence>